<dbReference type="Gene3D" id="3.50.50.60">
    <property type="entry name" value="FAD/NAD(P)-binding domain"/>
    <property type="match status" value="1"/>
</dbReference>
<dbReference type="PANTHER" id="PTHR43004">
    <property type="entry name" value="TRK SYSTEM POTASSIUM UPTAKE PROTEIN"/>
    <property type="match status" value="1"/>
</dbReference>
<dbReference type="PRINTS" id="PR00420">
    <property type="entry name" value="RNGMNOXGNASE"/>
</dbReference>
<dbReference type="PANTHER" id="PTHR43004:SF19">
    <property type="entry name" value="BINDING MONOOXYGENASE, PUTATIVE (JCVI)-RELATED"/>
    <property type="match status" value="1"/>
</dbReference>
<evidence type="ECO:0000256" key="2">
    <source>
        <dbReference type="ARBA" id="ARBA00022630"/>
    </source>
</evidence>
<dbReference type="EMBL" id="BSDI01000005">
    <property type="protein sequence ID" value="GLH96046.1"/>
    <property type="molecule type" value="Genomic_DNA"/>
</dbReference>
<feature type="domain" description="FAD-binding" evidence="4">
    <location>
        <begin position="5"/>
        <end position="343"/>
    </location>
</feature>
<evidence type="ECO:0000256" key="1">
    <source>
        <dbReference type="ARBA" id="ARBA00001974"/>
    </source>
</evidence>
<protein>
    <recommendedName>
        <fullName evidence="4">FAD-binding domain-containing protein</fullName>
    </recommendedName>
</protein>
<dbReference type="SUPFAM" id="SSF51905">
    <property type="entry name" value="FAD/NAD(P)-binding domain"/>
    <property type="match status" value="1"/>
</dbReference>
<evidence type="ECO:0000313" key="6">
    <source>
        <dbReference type="Proteomes" id="UP001144280"/>
    </source>
</evidence>
<gene>
    <name evidence="5" type="ORF">Pa4123_13190</name>
</gene>
<dbReference type="Pfam" id="PF01494">
    <property type="entry name" value="FAD_binding_3"/>
    <property type="match status" value="1"/>
</dbReference>
<dbReference type="InterPro" id="IPR050641">
    <property type="entry name" value="RIFMO-like"/>
</dbReference>
<reference evidence="5" key="1">
    <citation type="submission" date="2022-12" db="EMBL/GenBank/DDBJ databases">
        <title>New Phytohabitans aurantiacus sp. RD004123 nov., an actinomycete isolated from soil.</title>
        <authorList>
            <person name="Triningsih D.W."/>
            <person name="Harunari E."/>
            <person name="Igarashi Y."/>
        </authorList>
    </citation>
    <scope>NUCLEOTIDE SEQUENCE</scope>
    <source>
        <strain evidence="5">RD004123</strain>
    </source>
</reference>
<evidence type="ECO:0000259" key="4">
    <source>
        <dbReference type="Pfam" id="PF01494"/>
    </source>
</evidence>
<comment type="cofactor">
    <cofactor evidence="1">
        <name>FAD</name>
        <dbReference type="ChEBI" id="CHEBI:57692"/>
    </cofactor>
</comment>
<dbReference type="Gene3D" id="3.30.70.2450">
    <property type="match status" value="1"/>
</dbReference>
<accession>A0ABQ5QQ78</accession>
<keyword evidence="3" id="KW-0274">FAD</keyword>
<evidence type="ECO:0000313" key="5">
    <source>
        <dbReference type="EMBL" id="GLH96046.1"/>
    </source>
</evidence>
<dbReference type="Proteomes" id="UP001144280">
    <property type="component" value="Unassembled WGS sequence"/>
</dbReference>
<dbReference type="InterPro" id="IPR036188">
    <property type="entry name" value="FAD/NAD-bd_sf"/>
</dbReference>
<organism evidence="5 6">
    <name type="scientific">Phytohabitans aurantiacus</name>
    <dbReference type="NCBI Taxonomy" id="3016789"/>
    <lineage>
        <taxon>Bacteria</taxon>
        <taxon>Bacillati</taxon>
        <taxon>Actinomycetota</taxon>
        <taxon>Actinomycetes</taxon>
        <taxon>Micromonosporales</taxon>
        <taxon>Micromonosporaceae</taxon>
    </lineage>
</organism>
<dbReference type="InterPro" id="IPR002938">
    <property type="entry name" value="FAD-bd"/>
</dbReference>
<keyword evidence="6" id="KW-1185">Reference proteome</keyword>
<sequence length="498" mass="53070">MSTSIQVLVVGAGPVGTVLACELTQQGVRVRLIDRDERAGPADPHSRAILVWPRSLEVLRRIGASEALVAAGHRSSGVRYYSGGRLLGTADLGTLADSPYPFVLALPQSRTEQVLRRRLAELGGAVEHGVTLVDLDDTGERPVATLRHADGTIERATADYVVGADGPASAVRTLLGIRFDGDPVDVTYAIGDVVVGGPAPADLQYYYSRHGVVALVPLGGGRFRIAANVPHRDVADGPPPRELLQRILDERARVPLTITDLLWTRSFRPRLGLAETFQKGRCFLAGDAAHVISPAGGQGMNVGFQDAVNLGWRLGGVLRGRLPATALSGYDPERRAAAARMSRTSAAQARFALQRGTARIALRDAAFIAGRAAGLVRRILVPLLSQTDVHYGSAGTHPLAWRRGPVQPGQRVPLAGMPPLAPYAFTMLLWPGSRTPTGWAAAVARLRSKAPADMPVHDLSATAGRARRALRRALGARPRVAVVRPDGHLSRLTPLHTT</sequence>
<comment type="caution">
    <text evidence="5">The sequence shown here is derived from an EMBL/GenBank/DDBJ whole genome shotgun (WGS) entry which is preliminary data.</text>
</comment>
<evidence type="ECO:0000256" key="3">
    <source>
        <dbReference type="ARBA" id="ARBA00022827"/>
    </source>
</evidence>
<keyword evidence="2" id="KW-0285">Flavoprotein</keyword>
<proteinExistence type="predicted"/>
<name>A0ABQ5QQ78_9ACTN</name>
<dbReference type="RefSeq" id="WP_281893171.1">
    <property type="nucleotide sequence ID" value="NZ_BSDI01000005.1"/>
</dbReference>